<dbReference type="EMBL" id="QXFT01000867">
    <property type="protein sequence ID" value="KAE9334206.1"/>
    <property type="molecule type" value="Genomic_DNA"/>
</dbReference>
<dbReference type="Gene3D" id="1.10.10.60">
    <property type="entry name" value="Homeodomain-like"/>
    <property type="match status" value="1"/>
</dbReference>
<comment type="caution">
    <text evidence="4">The sequence shown here is derived from an EMBL/GenBank/DDBJ whole genome shotgun (WGS) entry which is preliminary data.</text>
</comment>
<dbReference type="InterPro" id="IPR004875">
    <property type="entry name" value="DDE_SF_endonuclease_dom"/>
</dbReference>
<evidence type="ECO:0000313" key="5">
    <source>
        <dbReference type="EMBL" id="KAE9334206.1"/>
    </source>
</evidence>
<evidence type="ECO:0000313" key="7">
    <source>
        <dbReference type="Proteomes" id="UP000434957"/>
    </source>
</evidence>
<dbReference type="Proteomes" id="UP000434957">
    <property type="component" value="Unassembled WGS sequence"/>
</dbReference>
<feature type="region of interest" description="Disordered" evidence="2">
    <location>
        <begin position="277"/>
        <end position="334"/>
    </location>
</feature>
<dbReference type="Pfam" id="PF03184">
    <property type="entry name" value="DDE_1"/>
    <property type="match status" value="1"/>
</dbReference>
<dbReference type="GO" id="GO:0003677">
    <property type="term" value="F:DNA binding"/>
    <property type="evidence" value="ECO:0007669"/>
    <property type="project" value="UniProtKB-KW"/>
</dbReference>
<dbReference type="InterPro" id="IPR050863">
    <property type="entry name" value="CenT-Element_Derived"/>
</dbReference>
<dbReference type="PANTHER" id="PTHR19303">
    <property type="entry name" value="TRANSPOSON"/>
    <property type="match status" value="1"/>
</dbReference>
<dbReference type="InterPro" id="IPR006600">
    <property type="entry name" value="HTH_CenpB_DNA-bd_dom"/>
</dbReference>
<dbReference type="PROSITE" id="PS51253">
    <property type="entry name" value="HTH_CENPB"/>
    <property type="match status" value="1"/>
</dbReference>
<name>A0A6A3MI41_9STRA</name>
<keyword evidence="1" id="KW-0238">DNA-binding</keyword>
<dbReference type="Pfam" id="PF03221">
    <property type="entry name" value="HTH_Tnp_Tc5"/>
    <property type="match status" value="1"/>
</dbReference>
<feature type="compositionally biased region" description="Basic residues" evidence="2">
    <location>
        <begin position="311"/>
        <end position="321"/>
    </location>
</feature>
<proteinExistence type="predicted"/>
<evidence type="ECO:0000313" key="4">
    <source>
        <dbReference type="EMBL" id="KAE9028224.1"/>
    </source>
</evidence>
<dbReference type="GO" id="GO:0005634">
    <property type="term" value="C:nucleus"/>
    <property type="evidence" value="ECO:0007669"/>
    <property type="project" value="TreeGrafter"/>
</dbReference>
<reference evidence="4 6" key="1">
    <citation type="submission" date="2018-09" db="EMBL/GenBank/DDBJ databases">
        <title>Genomic investigation of the strawberry pathogen Phytophthora fragariae indicates pathogenicity is determined by transcriptional variation in three key races.</title>
        <authorList>
            <person name="Adams T.M."/>
            <person name="Armitage A.D."/>
            <person name="Sobczyk M.K."/>
            <person name="Bates H.J."/>
            <person name="Dunwell J.M."/>
            <person name="Nellist C.F."/>
            <person name="Harrison R.J."/>
        </authorList>
    </citation>
    <scope>NUCLEOTIDE SEQUENCE [LARGE SCALE GENOMIC DNA]</scope>
    <source>
        <strain evidence="4 6">SCRP249</strain>
        <strain evidence="5 7">SCRP333</strain>
    </source>
</reference>
<dbReference type="Proteomes" id="UP000429607">
    <property type="component" value="Unassembled WGS sequence"/>
</dbReference>
<dbReference type="PANTHER" id="PTHR19303:SF73">
    <property type="entry name" value="PROTEIN PDC2"/>
    <property type="match status" value="1"/>
</dbReference>
<evidence type="ECO:0000256" key="2">
    <source>
        <dbReference type="SAM" id="MobiDB-lite"/>
    </source>
</evidence>
<keyword evidence="7" id="KW-1185">Reference proteome</keyword>
<sequence>MQALNIYRKLHDPVAPKFDASTGWLERFKKRKQIVSRRQTTTRTLPEDAAKICRDFIQSVQKLFTTHNIQPRNIINTDQVPRYFDTEPKTTIATRGSREVLLRKGGTSHKHFTATFSIIAAGKMLPPHLLFSKLKNRPTVPAGGLVDVNHTGMWNDEILLNHDKNVVCTRKETQLYREQVLYLIDTYGCHVKLMESSRLERYNIFVLNVPPNLTNILHPLDVAVNRSFQAYYRHKYDEYIGRALKDSALQTRAGNPKVPSYNAVGQWTLDCEHRLQEVQRRPSSPTTPSPVLPGTSPRSPLEPALRSASAHSRRDRRRSRRAVTAPYSRPRVPDRRAERGVVDYQETTITLTLPDEVRRPSRPSAPDDVFVPARWPCRVAHLREQYNPLATVFPSVAHFGLCTCSSPCRTDTCRNAKMNLYMMNLYINANCCPYDGKCGNGLAEPVASCATCARLH</sequence>
<accession>A0A6A3MI41</accession>
<protein>
    <recommendedName>
        <fullName evidence="3">HTH CENPB-type domain-containing protein</fullName>
    </recommendedName>
</protein>
<evidence type="ECO:0000259" key="3">
    <source>
        <dbReference type="PROSITE" id="PS51253"/>
    </source>
</evidence>
<organism evidence="4 6">
    <name type="scientific">Phytophthora rubi</name>
    <dbReference type="NCBI Taxonomy" id="129364"/>
    <lineage>
        <taxon>Eukaryota</taxon>
        <taxon>Sar</taxon>
        <taxon>Stramenopiles</taxon>
        <taxon>Oomycota</taxon>
        <taxon>Peronosporomycetes</taxon>
        <taxon>Peronosporales</taxon>
        <taxon>Peronosporaceae</taxon>
        <taxon>Phytophthora</taxon>
    </lineage>
</organism>
<dbReference type="EMBL" id="QXFV01000739">
    <property type="protein sequence ID" value="KAE9028224.1"/>
    <property type="molecule type" value="Genomic_DNA"/>
</dbReference>
<gene>
    <name evidence="4" type="ORF">PR001_g11787</name>
    <name evidence="5" type="ORF">PR003_g13634</name>
</gene>
<evidence type="ECO:0000313" key="6">
    <source>
        <dbReference type="Proteomes" id="UP000429607"/>
    </source>
</evidence>
<dbReference type="AlphaFoldDB" id="A0A6A3MI41"/>
<evidence type="ECO:0000256" key="1">
    <source>
        <dbReference type="ARBA" id="ARBA00023125"/>
    </source>
</evidence>
<feature type="domain" description="HTH CENPB-type" evidence="3">
    <location>
        <begin position="1"/>
        <end position="38"/>
    </location>
</feature>